<evidence type="ECO:0000313" key="1">
    <source>
        <dbReference type="EMBL" id="WNH47943.1"/>
    </source>
</evidence>
<sequence length="168" mass="19098">MPTAEQPRHYTVRAHTYPWMDTFDGGLVPCIAAHGSWLYNAGFKPGARVTVQAVEGRLIFDLVDPPKEPRLRRCNAFEKYIADRYEPKPGHAIHYEHPGVLVREHILAPMGASTQDFAHAIGVSQDLAECFLAGDYDVDMDLAERLAPFASTSQWFWWELQQKYLAPR</sequence>
<protein>
    <submittedName>
        <fullName evidence="1">Uncharacterized protein</fullName>
    </submittedName>
</protein>
<dbReference type="InterPro" id="IPR010982">
    <property type="entry name" value="Lambda_DNA-bd_dom_sf"/>
</dbReference>
<dbReference type="SUPFAM" id="SSF47413">
    <property type="entry name" value="lambda repressor-like DNA-binding domains"/>
    <property type="match status" value="1"/>
</dbReference>
<proteinExistence type="predicted"/>
<gene>
    <name evidence="1" type="ORF">PDM28_14850</name>
</gene>
<organism evidence="1 2">
    <name type="scientific">Stenotrophomonas aracearum</name>
    <dbReference type="NCBI Taxonomy" id="3003272"/>
    <lineage>
        <taxon>Bacteria</taxon>
        <taxon>Pseudomonadati</taxon>
        <taxon>Pseudomonadota</taxon>
        <taxon>Gammaproteobacteria</taxon>
        <taxon>Lysobacterales</taxon>
        <taxon>Lysobacteraceae</taxon>
        <taxon>Stenotrophomonas</taxon>
    </lineage>
</organism>
<dbReference type="Gene3D" id="1.10.260.40">
    <property type="entry name" value="lambda repressor-like DNA-binding domains"/>
    <property type="match status" value="1"/>
</dbReference>
<name>A0ABY9YB75_9GAMM</name>
<dbReference type="EMBL" id="CP115543">
    <property type="protein sequence ID" value="WNH47943.1"/>
    <property type="molecule type" value="Genomic_DNA"/>
</dbReference>
<dbReference type="RefSeq" id="WP_311182623.1">
    <property type="nucleotide sequence ID" value="NZ_CP115543.1"/>
</dbReference>
<reference evidence="1 2" key="1">
    <citation type="submission" date="2022-12" db="EMBL/GenBank/DDBJ databases">
        <title>Two new species, Stenotrophomonas aracearum and Stenotrophomonas oahuensis, isolated from Anthurium (Araceae family) in Hawaii.</title>
        <authorList>
            <person name="Chunag S.C."/>
            <person name="Dobhal S."/>
            <person name="Alvarez A."/>
            <person name="Arif M."/>
        </authorList>
    </citation>
    <scope>NUCLEOTIDE SEQUENCE [LARGE SCALE GENOMIC DNA]</scope>
    <source>
        <strain evidence="1 2">A5588</strain>
    </source>
</reference>
<evidence type="ECO:0000313" key="2">
    <source>
        <dbReference type="Proteomes" id="UP001305421"/>
    </source>
</evidence>
<accession>A0ABY9YB75</accession>
<dbReference type="Proteomes" id="UP001305421">
    <property type="component" value="Chromosome"/>
</dbReference>
<keyword evidence="2" id="KW-1185">Reference proteome</keyword>